<keyword evidence="7" id="KW-1185">Reference proteome</keyword>
<name>A0A0B2VF01_TOXCA</name>
<evidence type="ECO:0000256" key="1">
    <source>
        <dbReference type="ARBA" id="ARBA00004123"/>
    </source>
</evidence>
<comment type="subcellular location">
    <subcellularLocation>
        <location evidence="1 3">Nucleus</location>
    </subcellularLocation>
</comment>
<dbReference type="Proteomes" id="UP000031036">
    <property type="component" value="Unassembled WGS sequence"/>
</dbReference>
<evidence type="ECO:0000313" key="6">
    <source>
        <dbReference type="EMBL" id="KHN79957.1"/>
    </source>
</evidence>
<feature type="compositionally biased region" description="Basic and acidic residues" evidence="4">
    <location>
        <begin position="120"/>
        <end position="132"/>
    </location>
</feature>
<dbReference type="SMART" id="SM00509">
    <property type="entry name" value="TFS2N"/>
    <property type="match status" value="1"/>
</dbReference>
<dbReference type="Gene3D" id="6.10.250.3180">
    <property type="match status" value="1"/>
</dbReference>
<dbReference type="EMBL" id="JPKZ01001802">
    <property type="protein sequence ID" value="KHN79957.1"/>
    <property type="molecule type" value="Genomic_DNA"/>
</dbReference>
<dbReference type="GO" id="GO:0003746">
    <property type="term" value="F:translation elongation factor activity"/>
    <property type="evidence" value="ECO:0007669"/>
    <property type="project" value="UniProtKB-KW"/>
</dbReference>
<evidence type="ECO:0000313" key="7">
    <source>
        <dbReference type="Proteomes" id="UP000031036"/>
    </source>
</evidence>
<feature type="compositionally biased region" description="Low complexity" evidence="4">
    <location>
        <begin position="86"/>
        <end position="104"/>
    </location>
</feature>
<dbReference type="GO" id="GO:0070449">
    <property type="term" value="C:elongin complex"/>
    <property type="evidence" value="ECO:0007669"/>
    <property type="project" value="InterPro"/>
</dbReference>
<dbReference type="InterPro" id="IPR010684">
    <property type="entry name" value="RNA_pol_II_trans_fac_SIII_A"/>
</dbReference>
<proteinExistence type="predicted"/>
<feature type="region of interest" description="Disordered" evidence="4">
    <location>
        <begin position="75"/>
        <end position="154"/>
    </location>
</feature>
<feature type="domain" description="TFIIS N-terminal" evidence="5">
    <location>
        <begin position="1"/>
        <end position="77"/>
    </location>
</feature>
<accession>A0A0B2VF01</accession>
<evidence type="ECO:0000256" key="3">
    <source>
        <dbReference type="PROSITE-ProRule" id="PRU00649"/>
    </source>
</evidence>
<dbReference type="STRING" id="6265.A0A0B2VF01"/>
<dbReference type="PANTHER" id="PTHR15141:SF76">
    <property type="entry name" value="TRANSCRIPTION ELONGATION FACTOR B POLYPEPTIDE 3"/>
    <property type="match status" value="1"/>
</dbReference>
<dbReference type="InterPro" id="IPR035441">
    <property type="entry name" value="TFIIS/LEDGF_dom_sf"/>
</dbReference>
<dbReference type="AlphaFoldDB" id="A0A0B2VF01"/>
<keyword evidence="2 3" id="KW-0539">Nucleus</keyword>
<feature type="region of interest" description="Disordered" evidence="4">
    <location>
        <begin position="409"/>
        <end position="449"/>
    </location>
</feature>
<dbReference type="OMA" id="EVGDTPY"/>
<feature type="compositionally biased region" description="Low complexity" evidence="4">
    <location>
        <begin position="141"/>
        <end position="154"/>
    </location>
</feature>
<organism evidence="6 7">
    <name type="scientific">Toxocara canis</name>
    <name type="common">Canine roundworm</name>
    <dbReference type="NCBI Taxonomy" id="6265"/>
    <lineage>
        <taxon>Eukaryota</taxon>
        <taxon>Metazoa</taxon>
        <taxon>Ecdysozoa</taxon>
        <taxon>Nematoda</taxon>
        <taxon>Chromadorea</taxon>
        <taxon>Rhabditida</taxon>
        <taxon>Spirurina</taxon>
        <taxon>Ascaridomorpha</taxon>
        <taxon>Ascaridoidea</taxon>
        <taxon>Toxocaridae</taxon>
        <taxon>Toxocara</taxon>
    </lineage>
</organism>
<dbReference type="PROSITE" id="PS51319">
    <property type="entry name" value="TFIIS_N"/>
    <property type="match status" value="1"/>
</dbReference>
<comment type="caution">
    <text evidence="6">The sequence shown here is derived from an EMBL/GenBank/DDBJ whole genome shotgun (WGS) entry which is preliminary data.</text>
</comment>
<dbReference type="SUPFAM" id="SSF47676">
    <property type="entry name" value="Conserved domain common to transcription factors TFIIS, elongin A, CRSP70"/>
    <property type="match status" value="1"/>
</dbReference>
<evidence type="ECO:0000256" key="4">
    <source>
        <dbReference type="SAM" id="MobiDB-lite"/>
    </source>
</evidence>
<sequence length="449" mass="50482">MDDDGEVRAKVEKYMRMLDSEGKMGHALKRLASINMTLDLLSETGVGKAVNQLRNHEHHGGEALRIVNRWKAIARSHGLKQRKSRSSSSSLERMSSSPERMSPSPEHKASPPKKSKKDKQHREKVSDEDVEKKKKGKTLKSKASSKSSGASGSGISFEEMLARGDVVRPAKAKKPKLELGDWNSSQVDVNYRPSRRLSFEPTPVVKEHHAGMSEAAAMDVSMFKPRKDKRKIYAGRPKGDIEVPSLATLCIRVLCSNIDAIEEVGDTPYYLLKPVLERCSPEQLCFIERRNPHLMEDSDELWEKVVNRTFPKCQTGDDETWRDCYTRMCAETDRKLKMLSSRITQHNRETAAPVRKALLADAKAPRDVRKKQIKYGTAHINHALPDASQISQARRAIFEKGSKEALSNLPRSVRNADSTLGSHSDKKKPAKKGALMVKTLKMLKGRNRK</sequence>
<dbReference type="OrthoDB" id="21513at2759"/>
<protein>
    <submittedName>
        <fullName evidence="6">Transcription elongation factor B polypeptide 3</fullName>
    </submittedName>
</protein>
<dbReference type="InterPro" id="IPR051870">
    <property type="entry name" value="Elongin-A_domain"/>
</dbReference>
<evidence type="ECO:0000259" key="5">
    <source>
        <dbReference type="PROSITE" id="PS51319"/>
    </source>
</evidence>
<reference evidence="6 7" key="1">
    <citation type="submission" date="2014-11" db="EMBL/GenBank/DDBJ databases">
        <title>Genetic blueprint of the zoonotic pathogen Toxocara canis.</title>
        <authorList>
            <person name="Zhu X.-Q."/>
            <person name="Korhonen P.K."/>
            <person name="Cai H."/>
            <person name="Young N.D."/>
            <person name="Nejsum P."/>
            <person name="von Samson-Himmelstjerna G."/>
            <person name="Boag P.R."/>
            <person name="Tan P."/>
            <person name="Li Q."/>
            <person name="Min J."/>
            <person name="Yang Y."/>
            <person name="Wang X."/>
            <person name="Fang X."/>
            <person name="Hall R.S."/>
            <person name="Hofmann A."/>
            <person name="Sternberg P.W."/>
            <person name="Jex A.R."/>
            <person name="Gasser R.B."/>
        </authorList>
    </citation>
    <scope>NUCLEOTIDE SEQUENCE [LARGE SCALE GENOMIC DNA]</scope>
    <source>
        <strain evidence="6">PN_DK_2014</strain>
    </source>
</reference>
<dbReference type="GO" id="GO:0006368">
    <property type="term" value="P:transcription elongation by RNA polymerase II"/>
    <property type="evidence" value="ECO:0007669"/>
    <property type="project" value="InterPro"/>
</dbReference>
<dbReference type="Pfam" id="PF06881">
    <property type="entry name" value="Elongin_A"/>
    <property type="match status" value="1"/>
</dbReference>
<dbReference type="InterPro" id="IPR017923">
    <property type="entry name" value="TFIIS_N"/>
</dbReference>
<dbReference type="Gene3D" id="1.20.930.10">
    <property type="entry name" value="Conserved domain common to transcription factors TFIIS, elongin A, CRSP70"/>
    <property type="match status" value="1"/>
</dbReference>
<gene>
    <name evidence="6" type="primary">EloA</name>
    <name evidence="6" type="ORF">Tcan_17615</name>
</gene>
<keyword evidence="6" id="KW-0251">Elongation factor</keyword>
<dbReference type="PANTHER" id="PTHR15141">
    <property type="entry name" value="TRANSCRIPTION ELONGATION FACTOR B POLYPEPTIDE 3"/>
    <property type="match status" value="1"/>
</dbReference>
<feature type="compositionally biased region" description="Basic residues" evidence="4">
    <location>
        <begin position="110"/>
        <end position="119"/>
    </location>
</feature>
<evidence type="ECO:0000256" key="2">
    <source>
        <dbReference type="ARBA" id="ARBA00023242"/>
    </source>
</evidence>
<keyword evidence="6" id="KW-0648">Protein biosynthesis</keyword>
<dbReference type="Pfam" id="PF08711">
    <property type="entry name" value="Med26"/>
    <property type="match status" value="1"/>
</dbReference>
<dbReference type="InterPro" id="IPR003617">
    <property type="entry name" value="TFIIS/CRSP70_N_sub"/>
</dbReference>
<feature type="compositionally biased region" description="Basic residues" evidence="4">
    <location>
        <begin position="75"/>
        <end position="85"/>
    </location>
</feature>